<dbReference type="PANTHER" id="PTHR11895">
    <property type="entry name" value="TRANSAMIDASE"/>
    <property type="match status" value="1"/>
</dbReference>
<keyword evidence="4" id="KW-0378">Hydrolase</keyword>
<organism evidence="4 5">
    <name type="scientific">Phyllobacterium ifriqiyense</name>
    <dbReference type="NCBI Taxonomy" id="314238"/>
    <lineage>
        <taxon>Bacteria</taxon>
        <taxon>Pseudomonadati</taxon>
        <taxon>Pseudomonadota</taxon>
        <taxon>Alphaproteobacteria</taxon>
        <taxon>Hyphomicrobiales</taxon>
        <taxon>Phyllobacteriaceae</taxon>
        <taxon>Phyllobacterium</taxon>
    </lineage>
</organism>
<dbReference type="NCBIfam" id="NF005686">
    <property type="entry name" value="PRK07486.1"/>
    <property type="match status" value="1"/>
</dbReference>
<comment type="caution">
    <text evidence="4">The sequence shown here is derived from an EMBL/GenBank/DDBJ whole genome shotgun (WGS) entry which is preliminary data.</text>
</comment>
<dbReference type="InterPro" id="IPR023631">
    <property type="entry name" value="Amidase_dom"/>
</dbReference>
<evidence type="ECO:0000256" key="1">
    <source>
        <dbReference type="ARBA" id="ARBA00003871"/>
    </source>
</evidence>
<dbReference type="Gene3D" id="3.90.1300.10">
    <property type="entry name" value="Amidase signature (AS) domain"/>
    <property type="match status" value="1"/>
</dbReference>
<dbReference type="Proteomes" id="UP001237780">
    <property type="component" value="Unassembled WGS sequence"/>
</dbReference>
<dbReference type="GO" id="GO:0004040">
    <property type="term" value="F:amidase activity"/>
    <property type="evidence" value="ECO:0007669"/>
    <property type="project" value="UniProtKB-EC"/>
</dbReference>
<name>A0ABU0S3S0_9HYPH</name>
<protein>
    <recommendedName>
        <fullName evidence="2">Indoleacetamide hydrolase</fullName>
    </recommendedName>
</protein>
<keyword evidence="5" id="KW-1185">Reference proteome</keyword>
<dbReference type="PANTHER" id="PTHR11895:SF76">
    <property type="entry name" value="INDOLEACETAMIDE HYDROLASE"/>
    <property type="match status" value="1"/>
</dbReference>
<dbReference type="InterPro" id="IPR036928">
    <property type="entry name" value="AS_sf"/>
</dbReference>
<dbReference type="SUPFAM" id="SSF75304">
    <property type="entry name" value="Amidase signature (AS) enzymes"/>
    <property type="match status" value="1"/>
</dbReference>
<accession>A0ABU0S3S0</accession>
<proteinExistence type="predicted"/>
<comment type="function">
    <text evidence="1">Hydrolyzes indole-3-acetamide (IAM) into indole-3-acetic acid (IAA).</text>
</comment>
<feature type="domain" description="Amidase" evidence="3">
    <location>
        <begin position="25"/>
        <end position="455"/>
    </location>
</feature>
<evidence type="ECO:0000256" key="2">
    <source>
        <dbReference type="ARBA" id="ARBA00021874"/>
    </source>
</evidence>
<evidence type="ECO:0000313" key="5">
    <source>
        <dbReference type="Proteomes" id="UP001237780"/>
    </source>
</evidence>
<evidence type="ECO:0000259" key="3">
    <source>
        <dbReference type="Pfam" id="PF01425"/>
    </source>
</evidence>
<dbReference type="Pfam" id="PF01425">
    <property type="entry name" value="Amidase"/>
    <property type="match status" value="1"/>
</dbReference>
<gene>
    <name evidence="4" type="ORF">QFZ34_000328</name>
</gene>
<dbReference type="EMBL" id="JAUSZT010000001">
    <property type="protein sequence ID" value="MDQ0995151.1"/>
    <property type="molecule type" value="Genomic_DNA"/>
</dbReference>
<dbReference type="InterPro" id="IPR000120">
    <property type="entry name" value="Amidase"/>
</dbReference>
<evidence type="ECO:0000313" key="4">
    <source>
        <dbReference type="EMBL" id="MDQ0995151.1"/>
    </source>
</evidence>
<dbReference type="PROSITE" id="PS00571">
    <property type="entry name" value="AMIDASES"/>
    <property type="match status" value="1"/>
</dbReference>
<reference evidence="4 5" key="1">
    <citation type="submission" date="2023-07" db="EMBL/GenBank/DDBJ databases">
        <title>Comparative genomics of wheat-associated soil bacteria to identify genetic determinants of phenazine resistance.</title>
        <authorList>
            <person name="Mouncey N."/>
        </authorList>
    </citation>
    <scope>NUCLEOTIDE SEQUENCE [LARGE SCALE GENOMIC DNA]</scope>
    <source>
        <strain evidence="4 5">W4I11</strain>
    </source>
</reference>
<dbReference type="InterPro" id="IPR020556">
    <property type="entry name" value="Amidase_CS"/>
</dbReference>
<sequence>MTDYSIFGAAELSRLVQTRTASCYDITLDFLGRIDSLNPIHNAIISLRPRDEILAEASAADEMLSRHGPTGPLHGLPIAIKDLSMTKGLRTTFGSPIYANFVPEMDSLSVERLRSAGALIIGKTNTPEFGLGSHTYNPVFGITRNAFDASKSAGGSSGGAAVAVALRMLPVADGSDFGGSLRNPAAFNNIFGFRPSQGLVPNWPAADSFFSQLGTEGPMARSVEDLAFLLDVQAGYEPRAPLSIEQPAASFVQSCHEQIGPSRIGWLGDLGGHLVFEPGIIDLCETALKTMTDIECTIEPVLPNFDFEALWGCFTTLRQFNLSARLKPLYDDPAKRALLKDEAQWEVEGCLSLSAIDILNASQTRTAWYATMLELFQTYDFLAIPSAQVFPFDADLHWPEMIGDRKMDSYHRWMEVVALATLSGCPVVNVPVGFRNGLPMGMQLIGRPRSDARLLSLARSYEIILPFKTGRNEP</sequence>
<dbReference type="RefSeq" id="WP_307275921.1">
    <property type="nucleotide sequence ID" value="NZ_JAUSZT010000001.1"/>
</dbReference>